<dbReference type="Proteomes" id="UP000008068">
    <property type="component" value="Unassembled WGS sequence"/>
</dbReference>
<evidence type="ECO:0000313" key="3">
    <source>
        <dbReference type="EMBL" id="EGT31425.1"/>
    </source>
</evidence>
<dbReference type="eggNOG" id="KOG2293">
    <property type="taxonomic scope" value="Eukaryota"/>
</dbReference>
<dbReference type="PANTHER" id="PTHR13233:SF0">
    <property type="entry name" value="MICROSPHERULE PROTEIN 1"/>
    <property type="match status" value="1"/>
</dbReference>
<dbReference type="Pfam" id="PF13325">
    <property type="entry name" value="MCRS_N"/>
    <property type="match status" value="1"/>
</dbReference>
<dbReference type="EMBL" id="GL379796">
    <property type="protein sequence ID" value="EGT31425.1"/>
    <property type="molecule type" value="Genomic_DNA"/>
</dbReference>
<dbReference type="GO" id="GO:0002151">
    <property type="term" value="F:G-quadruplex RNA binding"/>
    <property type="evidence" value="ECO:0007669"/>
    <property type="project" value="InterPro"/>
</dbReference>
<dbReference type="HOGENOM" id="CLU_043202_0_0_1"/>
<dbReference type="OrthoDB" id="10262769at2759"/>
<dbReference type="FunCoup" id="G0MJ59">
    <property type="interactions" value="2311"/>
</dbReference>
<feature type="region of interest" description="Disordered" evidence="1">
    <location>
        <begin position="467"/>
        <end position="533"/>
    </location>
</feature>
<dbReference type="PROSITE" id="PS50006">
    <property type="entry name" value="FHA_DOMAIN"/>
    <property type="match status" value="1"/>
</dbReference>
<dbReference type="InterPro" id="IPR025999">
    <property type="entry name" value="MCRS_N"/>
</dbReference>
<keyword evidence="4" id="KW-1185">Reference proteome</keyword>
<dbReference type="InterPro" id="IPR037912">
    <property type="entry name" value="MCRS1"/>
</dbReference>
<dbReference type="GO" id="GO:0031011">
    <property type="term" value="C:Ino80 complex"/>
    <property type="evidence" value="ECO:0007669"/>
    <property type="project" value="InterPro"/>
</dbReference>
<dbReference type="InterPro" id="IPR000253">
    <property type="entry name" value="FHA_dom"/>
</dbReference>
<dbReference type="SUPFAM" id="SSF49879">
    <property type="entry name" value="SMAD/FHA domain"/>
    <property type="match status" value="1"/>
</dbReference>
<organism evidence="4">
    <name type="scientific">Caenorhabditis brenneri</name>
    <name type="common">Nematode worm</name>
    <dbReference type="NCBI Taxonomy" id="135651"/>
    <lineage>
        <taxon>Eukaryota</taxon>
        <taxon>Metazoa</taxon>
        <taxon>Ecdysozoa</taxon>
        <taxon>Nematoda</taxon>
        <taxon>Chromadorea</taxon>
        <taxon>Rhabditida</taxon>
        <taxon>Rhabditina</taxon>
        <taxon>Rhabditomorpha</taxon>
        <taxon>Rhabditoidea</taxon>
        <taxon>Rhabditidae</taxon>
        <taxon>Peloderinae</taxon>
        <taxon>Caenorhabditis</taxon>
    </lineage>
</organism>
<dbReference type="STRING" id="135651.G0MJ59"/>
<evidence type="ECO:0000256" key="1">
    <source>
        <dbReference type="SAM" id="MobiDB-lite"/>
    </source>
</evidence>
<feature type="region of interest" description="Disordered" evidence="1">
    <location>
        <begin position="89"/>
        <end position="141"/>
    </location>
</feature>
<evidence type="ECO:0000259" key="2">
    <source>
        <dbReference type="PROSITE" id="PS50006"/>
    </source>
</evidence>
<dbReference type="GO" id="GO:0045944">
    <property type="term" value="P:positive regulation of transcription by RNA polymerase II"/>
    <property type="evidence" value="ECO:0007669"/>
    <property type="project" value="TreeGrafter"/>
</dbReference>
<feature type="domain" description="FHA" evidence="2">
    <location>
        <begin position="367"/>
        <end position="423"/>
    </location>
</feature>
<name>G0MJ59_CAEBE</name>
<gene>
    <name evidence="3" type="ORF">CAEBREN_19790</name>
</gene>
<feature type="compositionally biased region" description="Polar residues" evidence="1">
    <location>
        <begin position="89"/>
        <end position="104"/>
    </location>
</feature>
<dbReference type="FunFam" id="2.60.200.20:FF:000096">
    <property type="entry name" value="Microspherule protein 1"/>
    <property type="match status" value="1"/>
</dbReference>
<reference evidence="4" key="1">
    <citation type="submission" date="2011-07" db="EMBL/GenBank/DDBJ databases">
        <authorList>
            <consortium name="Caenorhabditis brenneri Sequencing and Analysis Consortium"/>
            <person name="Wilson R.K."/>
        </authorList>
    </citation>
    <scope>NUCLEOTIDE SEQUENCE [LARGE SCALE GENOMIC DNA]</scope>
    <source>
        <strain evidence="4">PB2801</strain>
    </source>
</reference>
<proteinExistence type="predicted"/>
<dbReference type="Gene3D" id="2.60.200.20">
    <property type="match status" value="1"/>
</dbReference>
<sequence length="533" mass="60800">MGDKLDMTINEVASMDRKVVIPKFEAEIEVPSFQEHVQLEKEASRKRKFHETPEAPDRPNALDTRKKWKFDEYAPFEAGFEECKPSTSAAAYEDAQSQSCPSSMERSSIEEEVNTEEEKEDSEEKEDKNSQREPSLTETDPMKIWTAADDYALIVAISHVSCLKFIHNSMPFSRKFTRAELEERYSQLMYDEKMSEQAKGRIALMKSREKICIESRTPFSREEEKCLMEAAELVLKSQKGERYDPDNHTVLQIEHFKQILKDNRTSFHKSRNPQVLSDHFRRIKSYREPKNSPYTYEAFENPTNGWVMDFDLMRPLQECRTRYHAIAKRPALRGIQSRFQTSSTVPDNAVAMIHGRFLQYAMTGSVVIMGRSSINERVDIDLSKEGPAAKVSRQQAVISHDSEHNFTIQNIGQRAIYVDSKPLPQMVATSLRHGSVIEVASIRLNFHIPVPRVLHPLTMKVAMQHRKAQAEKQQKQMLSLQRGGPPPSLPPQQKKPRVKPPTPIARKPEMHPVERLMGAGGGGGGALKLSPAN</sequence>
<feature type="compositionally biased region" description="Acidic residues" evidence="1">
    <location>
        <begin position="110"/>
        <end position="124"/>
    </location>
</feature>
<dbReference type="GO" id="GO:0071339">
    <property type="term" value="C:MLL1 complex"/>
    <property type="evidence" value="ECO:0007669"/>
    <property type="project" value="InterPro"/>
</dbReference>
<protein>
    <recommendedName>
        <fullName evidence="2">FHA domain-containing protein</fullName>
    </recommendedName>
</protein>
<dbReference type="InterPro" id="IPR008984">
    <property type="entry name" value="SMAD_FHA_dom_sf"/>
</dbReference>
<accession>G0MJ59</accession>
<dbReference type="Pfam" id="PF00498">
    <property type="entry name" value="FHA"/>
    <property type="match status" value="1"/>
</dbReference>
<dbReference type="InParanoid" id="G0MJ59"/>
<dbReference type="GO" id="GO:0044545">
    <property type="term" value="C:NSL complex"/>
    <property type="evidence" value="ECO:0007669"/>
    <property type="project" value="TreeGrafter"/>
</dbReference>
<feature type="region of interest" description="Disordered" evidence="1">
    <location>
        <begin position="39"/>
        <end position="66"/>
    </location>
</feature>
<evidence type="ECO:0000313" key="4">
    <source>
        <dbReference type="Proteomes" id="UP000008068"/>
    </source>
</evidence>
<dbReference type="PANTHER" id="PTHR13233">
    <property type="entry name" value="MICROSPHERULE PROTEIN 1"/>
    <property type="match status" value="1"/>
</dbReference>
<dbReference type="SMART" id="SM00240">
    <property type="entry name" value="FHA"/>
    <property type="match status" value="1"/>
</dbReference>
<dbReference type="AlphaFoldDB" id="G0MJ59"/>